<evidence type="ECO:0000313" key="1">
    <source>
        <dbReference type="EMBL" id="AGB39067.1"/>
    </source>
</evidence>
<dbReference type="KEGG" id="nou:Natoc_3332"/>
<proteinExistence type="predicted"/>
<accession>L0K181</accession>
<gene>
    <name evidence="1" type="ORF">Natoc_3332</name>
</gene>
<evidence type="ECO:0000313" key="2">
    <source>
        <dbReference type="Proteomes" id="UP000010878"/>
    </source>
</evidence>
<sequence>MVGEFTVDLRDGQSVSFDEIVVLERNNGKWIRCVRDGPSPRENLPETTKYYHLDIDVERIVIEPGETLQDSPTATAVDEVEATVIDARSLEDSSERRLLE</sequence>
<dbReference type="EMBL" id="CP003929">
    <property type="protein sequence ID" value="AGB39067.1"/>
    <property type="molecule type" value="Genomic_DNA"/>
</dbReference>
<dbReference type="RefSeq" id="WP_015322506.1">
    <property type="nucleotide sequence ID" value="NC_019974.1"/>
</dbReference>
<reference evidence="1 2" key="1">
    <citation type="submission" date="2012-11" db="EMBL/GenBank/DDBJ databases">
        <title>FINISHED of Natronococcus occultus SP4, DSM 3396.</title>
        <authorList>
            <consortium name="DOE Joint Genome Institute"/>
            <person name="Eisen J."/>
            <person name="Huntemann M."/>
            <person name="Wei C.-L."/>
            <person name="Han J."/>
            <person name="Detter J.C."/>
            <person name="Han C."/>
            <person name="Tapia R."/>
            <person name="Chen A."/>
            <person name="Kyrpides N."/>
            <person name="Mavromatis K."/>
            <person name="Markowitz V."/>
            <person name="Szeto E."/>
            <person name="Ivanova N."/>
            <person name="Mikhailova N."/>
            <person name="Ovchinnikova G."/>
            <person name="Pagani I."/>
            <person name="Pati A."/>
            <person name="Goodwin L."/>
            <person name="Nordberg H.P."/>
            <person name="Cantor M.N."/>
            <person name="Hua S.X."/>
            <person name="Woyke T."/>
            <person name="Eisen J."/>
            <person name="Klenk H.-P."/>
            <person name="Klenk H.-P."/>
        </authorList>
    </citation>
    <scope>NUCLEOTIDE SEQUENCE [LARGE SCALE GENOMIC DNA]</scope>
    <source>
        <strain evidence="1 2">SP4</strain>
    </source>
</reference>
<dbReference type="Proteomes" id="UP000010878">
    <property type="component" value="Chromosome"/>
</dbReference>
<dbReference type="HOGENOM" id="CLU_2299417_0_0_2"/>
<dbReference type="GeneID" id="14403719"/>
<name>L0K181_9EURY</name>
<keyword evidence="2" id="KW-1185">Reference proteome</keyword>
<dbReference type="AlphaFoldDB" id="L0K181"/>
<protein>
    <submittedName>
        <fullName evidence="1">Uncharacterized protein</fullName>
    </submittedName>
</protein>
<organism evidence="1 2">
    <name type="scientific">Natronococcus occultus SP4</name>
    <dbReference type="NCBI Taxonomy" id="694430"/>
    <lineage>
        <taxon>Archaea</taxon>
        <taxon>Methanobacteriati</taxon>
        <taxon>Methanobacteriota</taxon>
        <taxon>Stenosarchaea group</taxon>
        <taxon>Halobacteria</taxon>
        <taxon>Halobacteriales</taxon>
        <taxon>Natrialbaceae</taxon>
        <taxon>Natronococcus</taxon>
    </lineage>
</organism>